<feature type="non-terminal residue" evidence="3">
    <location>
        <position position="1"/>
    </location>
</feature>
<name>A0A433SQU8_ELYCH</name>
<evidence type="ECO:0000256" key="1">
    <source>
        <dbReference type="SAM" id="MobiDB-lite"/>
    </source>
</evidence>
<dbReference type="SUPFAM" id="SSF48097">
    <property type="entry name" value="Regulator of G-protein signaling, RGS"/>
    <property type="match status" value="1"/>
</dbReference>
<comment type="caution">
    <text evidence="3">The sequence shown here is derived from an EMBL/GenBank/DDBJ whole genome shotgun (WGS) entry which is preliminary data.</text>
</comment>
<dbReference type="Gene3D" id="1.10.167.10">
    <property type="entry name" value="Regulator of G-protein Signalling 4, domain 2"/>
    <property type="match status" value="1"/>
</dbReference>
<feature type="compositionally biased region" description="Polar residues" evidence="1">
    <location>
        <begin position="32"/>
        <end position="51"/>
    </location>
</feature>
<feature type="region of interest" description="Disordered" evidence="1">
    <location>
        <begin position="1"/>
        <end position="75"/>
    </location>
</feature>
<feature type="compositionally biased region" description="Low complexity" evidence="1">
    <location>
        <begin position="52"/>
        <end position="66"/>
    </location>
</feature>
<feature type="compositionally biased region" description="Low complexity" evidence="1">
    <location>
        <begin position="10"/>
        <end position="24"/>
    </location>
</feature>
<dbReference type="Proteomes" id="UP000271974">
    <property type="component" value="Unassembled WGS sequence"/>
</dbReference>
<evidence type="ECO:0000313" key="4">
    <source>
        <dbReference type="Proteomes" id="UP000271974"/>
    </source>
</evidence>
<dbReference type="GO" id="GO:0005737">
    <property type="term" value="C:cytoplasm"/>
    <property type="evidence" value="ECO:0007669"/>
    <property type="project" value="InterPro"/>
</dbReference>
<feature type="non-terminal residue" evidence="3">
    <location>
        <position position="301"/>
    </location>
</feature>
<protein>
    <recommendedName>
        <fullName evidence="2">Regulator of G protein signalling-like domain-containing protein</fullName>
    </recommendedName>
</protein>
<dbReference type="OrthoDB" id="2272012at2759"/>
<dbReference type="PANTHER" id="PTHR45872">
    <property type="entry name" value="RHO GUANINE NUCLEOTIDE EXCHANGE FACTOR 2, ISOFORM D"/>
    <property type="match status" value="1"/>
</dbReference>
<evidence type="ECO:0000313" key="3">
    <source>
        <dbReference type="EMBL" id="RUS71644.1"/>
    </source>
</evidence>
<accession>A0A433SQU8</accession>
<reference evidence="3 4" key="1">
    <citation type="submission" date="2019-01" db="EMBL/GenBank/DDBJ databases">
        <title>A draft genome assembly of the solar-powered sea slug Elysia chlorotica.</title>
        <authorList>
            <person name="Cai H."/>
            <person name="Li Q."/>
            <person name="Fang X."/>
            <person name="Li J."/>
            <person name="Curtis N.E."/>
            <person name="Altenburger A."/>
            <person name="Shibata T."/>
            <person name="Feng M."/>
            <person name="Maeda T."/>
            <person name="Schwartz J.A."/>
            <person name="Shigenobu S."/>
            <person name="Lundholm N."/>
            <person name="Nishiyama T."/>
            <person name="Yang H."/>
            <person name="Hasebe M."/>
            <person name="Li S."/>
            <person name="Pierce S.K."/>
            <person name="Wang J."/>
        </authorList>
    </citation>
    <scope>NUCLEOTIDE SEQUENCE [LARGE SCALE GENOMIC DNA]</scope>
    <source>
        <strain evidence="3">EC2010</strain>
        <tissue evidence="3">Whole organism of an adult</tissue>
    </source>
</reference>
<dbReference type="GO" id="GO:0007186">
    <property type="term" value="P:G protein-coupled receptor signaling pathway"/>
    <property type="evidence" value="ECO:0007669"/>
    <property type="project" value="TreeGrafter"/>
</dbReference>
<gene>
    <name evidence="3" type="ORF">EGW08_020596</name>
</gene>
<feature type="domain" description="Regulator of G protein signalling-like" evidence="2">
    <location>
        <begin position="137"/>
        <end position="297"/>
    </location>
</feature>
<evidence type="ECO:0000259" key="2">
    <source>
        <dbReference type="Pfam" id="PF09128"/>
    </source>
</evidence>
<dbReference type="AlphaFoldDB" id="A0A433SQU8"/>
<dbReference type="GO" id="GO:0001664">
    <property type="term" value="F:G protein-coupled receptor binding"/>
    <property type="evidence" value="ECO:0007669"/>
    <property type="project" value="TreeGrafter"/>
</dbReference>
<dbReference type="InterPro" id="IPR044926">
    <property type="entry name" value="RGS_subdomain_2"/>
</dbReference>
<dbReference type="InterPro" id="IPR036305">
    <property type="entry name" value="RGS_sf"/>
</dbReference>
<dbReference type="PANTHER" id="PTHR45872:SF2">
    <property type="entry name" value="RHO GUANINE NUCLEOTIDE EXCHANGE FACTOR 2, ISOFORM D"/>
    <property type="match status" value="1"/>
</dbReference>
<dbReference type="STRING" id="188477.A0A433SQU8"/>
<keyword evidence="4" id="KW-1185">Reference proteome</keyword>
<dbReference type="InterPro" id="IPR015212">
    <property type="entry name" value="RGS-like_dom"/>
</dbReference>
<dbReference type="Pfam" id="PF09128">
    <property type="entry name" value="RGS-like"/>
    <property type="match status" value="1"/>
</dbReference>
<dbReference type="GO" id="GO:0005085">
    <property type="term" value="F:guanyl-nucleotide exchange factor activity"/>
    <property type="evidence" value="ECO:0007669"/>
    <property type="project" value="InterPro"/>
</dbReference>
<dbReference type="EMBL" id="RQTK01001181">
    <property type="protein sequence ID" value="RUS71644.1"/>
    <property type="molecule type" value="Genomic_DNA"/>
</dbReference>
<organism evidence="3 4">
    <name type="scientific">Elysia chlorotica</name>
    <name type="common">Eastern emerald elysia</name>
    <name type="synonym">Sea slug</name>
    <dbReference type="NCBI Taxonomy" id="188477"/>
    <lineage>
        <taxon>Eukaryota</taxon>
        <taxon>Metazoa</taxon>
        <taxon>Spiralia</taxon>
        <taxon>Lophotrochozoa</taxon>
        <taxon>Mollusca</taxon>
        <taxon>Gastropoda</taxon>
        <taxon>Heterobranchia</taxon>
        <taxon>Euthyneura</taxon>
        <taxon>Panpulmonata</taxon>
        <taxon>Sacoglossa</taxon>
        <taxon>Placobranchoidea</taxon>
        <taxon>Plakobranchidae</taxon>
        <taxon>Elysia</taxon>
    </lineage>
</organism>
<sequence>QLTGAGDDVSLTTGSSSRPSSNRFSDSEHSGLDSSMQSWASSLPSKTSDLGSTSDSPQTSPSVSPTPNDPQMARHNGQETEDLMTGSGTHDIITIDDEDIHSEDDQHQSLGPWSGVRSVSPCITAVTITEPEANDPGPFADIKMLETRPAHMAIVLNYLISNSEPAPVLFHIISDSFNRISASIKELRKWAYEIYSTFIVQMAPLCIGVEDSIINQIDNILKTSAKGTDNESTLRSMFLPARQSVQLEIEDLLADFRNKRDLGMANFYGFQKLHDNMDRVTEIRVSEDLLIPILEAVSEDN</sequence>
<proteinExistence type="predicted"/>